<protein>
    <submittedName>
        <fullName evidence="3">Pollen-specific leucine-rich repeat extensin-like protein 3</fullName>
    </submittedName>
</protein>
<reference evidence="3" key="1">
    <citation type="submission" date="2025-08" db="UniProtKB">
        <authorList>
            <consortium name="RefSeq"/>
        </authorList>
    </citation>
    <scope>IDENTIFICATION</scope>
    <source>
        <tissue evidence="3">Gonads</tissue>
    </source>
</reference>
<dbReference type="InParanoid" id="A0A6J2Y166"/>
<dbReference type="GeneID" id="115883251"/>
<feature type="compositionally biased region" description="Low complexity" evidence="1">
    <location>
        <begin position="9"/>
        <end position="30"/>
    </location>
</feature>
<proteinExistence type="predicted"/>
<evidence type="ECO:0000256" key="1">
    <source>
        <dbReference type="SAM" id="MobiDB-lite"/>
    </source>
</evidence>
<feature type="non-terminal residue" evidence="3">
    <location>
        <position position="1"/>
    </location>
</feature>
<dbReference type="AlphaFoldDB" id="A0A6J2Y166"/>
<feature type="compositionally biased region" description="Polar residues" evidence="1">
    <location>
        <begin position="44"/>
        <end position="62"/>
    </location>
</feature>
<sequence>SKPSQNYTANSPASSQPSPANQPQHSPHSPIVISQLSPGIHSPSVHSQHSPTVNSPQLQSPNAALHSPGLGVTSPQMSVHSPQMSAHSPQVNSPGVPQHSPNMNVNSPLHAQVNSPVNPASVESYHAQQEEMPVNENKGQQNGNNQAIFPVKKRAFVENDLGQFGTVPNEMVNRNMQLGQQLSIHPNPSNDPEPKQQIDVQGLLQQNPTGYSINNTCSIRNKPCCGRQ</sequence>
<gene>
    <name evidence="3" type="primary">LOC115883251</name>
</gene>
<evidence type="ECO:0000313" key="3">
    <source>
        <dbReference type="RefSeq" id="XP_030757447.1"/>
    </source>
</evidence>
<feature type="region of interest" description="Disordered" evidence="1">
    <location>
        <begin position="1"/>
        <end position="143"/>
    </location>
</feature>
<accession>A0A6J2Y166</accession>
<organism evidence="2 3">
    <name type="scientific">Sitophilus oryzae</name>
    <name type="common">Rice weevil</name>
    <name type="synonym">Curculio oryzae</name>
    <dbReference type="NCBI Taxonomy" id="7048"/>
    <lineage>
        <taxon>Eukaryota</taxon>
        <taxon>Metazoa</taxon>
        <taxon>Ecdysozoa</taxon>
        <taxon>Arthropoda</taxon>
        <taxon>Hexapoda</taxon>
        <taxon>Insecta</taxon>
        <taxon>Pterygota</taxon>
        <taxon>Neoptera</taxon>
        <taxon>Endopterygota</taxon>
        <taxon>Coleoptera</taxon>
        <taxon>Polyphaga</taxon>
        <taxon>Cucujiformia</taxon>
        <taxon>Curculionidae</taxon>
        <taxon>Dryophthorinae</taxon>
        <taxon>Sitophilus</taxon>
    </lineage>
</organism>
<evidence type="ECO:0000313" key="2">
    <source>
        <dbReference type="Proteomes" id="UP000504635"/>
    </source>
</evidence>
<name>A0A6J2Y166_SITOR</name>
<dbReference type="KEGG" id="soy:115883251"/>
<feature type="compositionally biased region" description="Polar residues" evidence="1">
    <location>
        <begin position="73"/>
        <end position="118"/>
    </location>
</feature>
<dbReference type="Proteomes" id="UP000504635">
    <property type="component" value="Unplaced"/>
</dbReference>
<keyword evidence="2" id="KW-1185">Reference proteome</keyword>
<dbReference type="RefSeq" id="XP_030757447.1">
    <property type="nucleotide sequence ID" value="XM_030901587.1"/>
</dbReference>